<dbReference type="GO" id="GO:0007165">
    <property type="term" value="P:signal transduction"/>
    <property type="evidence" value="ECO:0007669"/>
    <property type="project" value="UniProtKB-KW"/>
</dbReference>
<proteinExistence type="inferred from homology"/>
<dbReference type="NCBIfam" id="TIGR00229">
    <property type="entry name" value="sensory_box"/>
    <property type="match status" value="1"/>
</dbReference>
<dbReference type="SMART" id="SM00086">
    <property type="entry name" value="PAC"/>
    <property type="match status" value="1"/>
</dbReference>
<reference evidence="7 8" key="2">
    <citation type="journal article" date="2013" name="Genome Announc.">
        <title>Draft Genome Sequence of Methylobacterium mesophilicum Strain SR1.6/6, Isolated from Citrus sinensis.</title>
        <authorList>
            <person name="Marinho Almeida D."/>
            <person name="Dini-Andreote F."/>
            <person name="Camargo Neves A.A."/>
            <person name="Juca Ramos R.T."/>
            <person name="Andreote F.D."/>
            <person name="Carneiro A.R."/>
            <person name="Oliveira de Souza Lima A."/>
            <person name="Caracciolo Gomes de Sa P.H."/>
            <person name="Ribeiro Barbosa M.S."/>
            <person name="Araujo W.L."/>
            <person name="Silva A."/>
        </authorList>
    </citation>
    <scope>NUCLEOTIDE SEQUENCE [LARGE SCALE GENOMIC DNA]</scope>
    <source>
        <strain evidence="7 8">SR1.6/6</strain>
    </source>
</reference>
<feature type="domain" description="PAC" evidence="6">
    <location>
        <begin position="82"/>
        <end position="134"/>
    </location>
</feature>
<dbReference type="InterPro" id="IPR000700">
    <property type="entry name" value="PAS-assoc_C"/>
</dbReference>
<dbReference type="InterPro" id="IPR004089">
    <property type="entry name" value="MCPsignal_dom"/>
</dbReference>
<dbReference type="Gene3D" id="3.30.450.20">
    <property type="entry name" value="PAS domain"/>
    <property type="match status" value="2"/>
</dbReference>
<dbReference type="PROSITE" id="PS50113">
    <property type="entry name" value="PAC"/>
    <property type="match status" value="1"/>
</dbReference>
<dbReference type="Pfam" id="PF00015">
    <property type="entry name" value="MCPsignal"/>
    <property type="match status" value="1"/>
</dbReference>
<dbReference type="InterPro" id="IPR000014">
    <property type="entry name" value="PAS"/>
</dbReference>
<dbReference type="InterPro" id="IPR035965">
    <property type="entry name" value="PAS-like_dom_sf"/>
</dbReference>
<dbReference type="SUPFAM" id="SSF58104">
    <property type="entry name" value="Methyl-accepting chemotaxis protein (MCP) signaling domain"/>
    <property type="match status" value="1"/>
</dbReference>
<reference evidence="7 8" key="1">
    <citation type="journal article" date="2012" name="Genet. Mol. Biol.">
        <title>Analysis of 16S rRNA and mxaF genes revealing insights into Methylobacterium niche-specific plant association.</title>
        <authorList>
            <person name="Dourado M.N."/>
            <person name="Andreote F.D."/>
            <person name="Dini-Andreote F."/>
            <person name="Conti R."/>
            <person name="Araujo J.M."/>
            <person name="Araujo W.L."/>
        </authorList>
    </citation>
    <scope>NUCLEOTIDE SEQUENCE [LARGE SCALE GENOMIC DNA]</scope>
    <source>
        <strain evidence="7 8">SR1.6/6</strain>
    </source>
</reference>
<dbReference type="OrthoDB" id="9797364at2"/>
<dbReference type="InterPro" id="IPR004090">
    <property type="entry name" value="Chemotax_Me-accpt_rcpt"/>
</dbReference>
<dbReference type="CDD" id="cd00130">
    <property type="entry name" value="PAS"/>
    <property type="match status" value="1"/>
</dbReference>
<dbReference type="PRINTS" id="PR00260">
    <property type="entry name" value="CHEMTRNSDUCR"/>
</dbReference>
<comment type="similarity">
    <text evidence="2">Belongs to the methyl-accepting chemotaxis (MCP) protein family.</text>
</comment>
<dbReference type="RefSeq" id="WP_010684143.1">
    <property type="nucleotide sequence ID" value="NZ_CP043538.1"/>
</dbReference>
<dbReference type="Gene3D" id="1.10.287.950">
    <property type="entry name" value="Methyl-accepting chemotaxis protein"/>
    <property type="match status" value="1"/>
</dbReference>
<dbReference type="GO" id="GO:0006935">
    <property type="term" value="P:chemotaxis"/>
    <property type="evidence" value="ECO:0007669"/>
    <property type="project" value="InterPro"/>
</dbReference>
<protein>
    <submittedName>
        <fullName evidence="7">PAS domain S-box protein</fullName>
    </submittedName>
</protein>
<evidence type="ECO:0000313" key="7">
    <source>
        <dbReference type="EMBL" id="QGY05330.1"/>
    </source>
</evidence>
<name>A0A6B9FRW5_9HYPH</name>
<evidence type="ECO:0000256" key="4">
    <source>
        <dbReference type="SAM" id="MobiDB-lite"/>
    </source>
</evidence>
<dbReference type="EMBL" id="CP043538">
    <property type="protein sequence ID" value="QGY05330.1"/>
    <property type="molecule type" value="Genomic_DNA"/>
</dbReference>
<evidence type="ECO:0000256" key="2">
    <source>
        <dbReference type="ARBA" id="ARBA00029447"/>
    </source>
</evidence>
<evidence type="ECO:0000259" key="5">
    <source>
        <dbReference type="PROSITE" id="PS50111"/>
    </source>
</evidence>
<dbReference type="AlphaFoldDB" id="A0A6B9FRW5"/>
<dbReference type="KEGG" id="mmes:MMSR116_28100"/>
<dbReference type="PROSITE" id="PS50111">
    <property type="entry name" value="CHEMOTAXIS_TRANSDUC_2"/>
    <property type="match status" value="1"/>
</dbReference>
<dbReference type="SUPFAM" id="SSF55785">
    <property type="entry name" value="PYP-like sensor domain (PAS domain)"/>
    <property type="match status" value="1"/>
</dbReference>
<gene>
    <name evidence="7" type="ORF">MMSR116_28100</name>
</gene>
<organism evidence="7 8">
    <name type="scientific">Methylobacterium mesophilicum SR1.6/6</name>
    <dbReference type="NCBI Taxonomy" id="908290"/>
    <lineage>
        <taxon>Bacteria</taxon>
        <taxon>Pseudomonadati</taxon>
        <taxon>Pseudomonadota</taxon>
        <taxon>Alphaproteobacteria</taxon>
        <taxon>Hyphomicrobiales</taxon>
        <taxon>Methylobacteriaceae</taxon>
        <taxon>Methylobacterium</taxon>
    </lineage>
</organism>
<dbReference type="Pfam" id="PF08448">
    <property type="entry name" value="PAS_4"/>
    <property type="match status" value="1"/>
</dbReference>
<keyword evidence="1 3" id="KW-0807">Transducer</keyword>
<accession>A0A6B9FRW5</accession>
<dbReference type="Proteomes" id="UP000012488">
    <property type="component" value="Chromosome"/>
</dbReference>
<dbReference type="PANTHER" id="PTHR32089">
    <property type="entry name" value="METHYL-ACCEPTING CHEMOTAXIS PROTEIN MCPB"/>
    <property type="match status" value="1"/>
</dbReference>
<dbReference type="GO" id="GO:0004888">
    <property type="term" value="F:transmembrane signaling receptor activity"/>
    <property type="evidence" value="ECO:0007669"/>
    <property type="project" value="InterPro"/>
</dbReference>
<evidence type="ECO:0000256" key="3">
    <source>
        <dbReference type="PROSITE-ProRule" id="PRU00284"/>
    </source>
</evidence>
<feature type="region of interest" description="Disordered" evidence="4">
    <location>
        <begin position="272"/>
        <end position="295"/>
    </location>
</feature>
<evidence type="ECO:0000256" key="1">
    <source>
        <dbReference type="ARBA" id="ARBA00023224"/>
    </source>
</evidence>
<evidence type="ECO:0000259" key="6">
    <source>
        <dbReference type="PROSITE" id="PS50113"/>
    </source>
</evidence>
<evidence type="ECO:0000313" key="8">
    <source>
        <dbReference type="Proteomes" id="UP000012488"/>
    </source>
</evidence>
<dbReference type="InterPro" id="IPR013656">
    <property type="entry name" value="PAS_4"/>
</dbReference>
<sequence>MFFRATYNESQSTLDALRKSLAIIEFEMDGTIRGANPIFLSMVGYELAAIQGQHHRIFVEDEVAESSDYANLWKKLRSGEFVAGEFQRKARSGAKVWLEATYNPVPGPDGRPLKVIKFASDITDKKKEASRLLRMIDDMPVAVMTADPRNDFKIDYINNTSRKTLESIEKYLPIKVSDMMGRSFDVFHKNPHHQRNMLADASRLPHRTKIKVGPETLDLQVSAMTDLDGTYLGPMLTWSVVTAQVAMAGEVAGVVDALGMAIGEMKDSAQGLNRSADEASERANSVAAGSEEMTSSIHEISGQVGRVSERTQQIATQAAATDATVRNLAANAAEVDTVVGMIKSIADQTNLLALNATIEAARAGAAGRGFAVVATEVKELAGQTAKATGEITDKVRAIQEATGEAVTAIRMITDEVAELSKLTLAIASAVEEQAASTQEMSSNITGVSAAAGETGKLAEMVRQISETLAARSAGLGASMEKFLKTG</sequence>
<dbReference type="PANTHER" id="PTHR32089:SF112">
    <property type="entry name" value="LYSOZYME-LIKE PROTEIN-RELATED"/>
    <property type="match status" value="1"/>
</dbReference>
<dbReference type="InterPro" id="IPR001610">
    <property type="entry name" value="PAC"/>
</dbReference>
<dbReference type="GO" id="GO:0016020">
    <property type="term" value="C:membrane"/>
    <property type="evidence" value="ECO:0007669"/>
    <property type="project" value="InterPro"/>
</dbReference>
<dbReference type="SMART" id="SM00283">
    <property type="entry name" value="MA"/>
    <property type="match status" value="1"/>
</dbReference>
<feature type="domain" description="Methyl-accepting transducer" evidence="5">
    <location>
        <begin position="247"/>
        <end position="469"/>
    </location>
</feature>